<accession>A0A368HKF6</accession>
<dbReference type="RefSeq" id="WP_114282355.1">
    <property type="nucleotide sequence ID" value="NZ_PSYR01000001.1"/>
</dbReference>
<evidence type="ECO:0000313" key="2">
    <source>
        <dbReference type="Proteomes" id="UP000253250"/>
    </source>
</evidence>
<comment type="caution">
    <text evidence="1">The sequence shown here is derived from an EMBL/GenBank/DDBJ whole genome shotgun (WGS) entry which is preliminary data.</text>
</comment>
<keyword evidence="2" id="KW-1185">Reference proteome</keyword>
<evidence type="ECO:0008006" key="3">
    <source>
        <dbReference type="Google" id="ProtNLM"/>
    </source>
</evidence>
<dbReference type="CDD" id="cd00657">
    <property type="entry name" value="Ferritin_like"/>
    <property type="match status" value="1"/>
</dbReference>
<dbReference type="OrthoDB" id="581372at2"/>
<dbReference type="AlphaFoldDB" id="A0A368HKF6"/>
<sequence length="272" mass="31741">MHLSPFQRRWSLDDIPYDQVDRTMIADDRDWFYLLAASSFVEILSDLYARNLGDYYAGDDETCTWLARKWGPEEVQHGEALKRYVLSVWPDFDWQRGFDGFRADYAPYCETARLGPTRALEMAARCVVETGTSSFYGMLRQASPEPVLAALAGHIREDEIGHYKGFYRIYRDYQGREPHSRWRVAREIWRRVAEVDSEDAYLAVKNVSLACESRAAFTRGDFRAFRNRIRVWMRRYYPFQPAVKMLLTPLDLPASVQRLMVSFMVGGARLIV</sequence>
<dbReference type="InterPro" id="IPR012348">
    <property type="entry name" value="RNR-like"/>
</dbReference>
<dbReference type="GO" id="GO:0016491">
    <property type="term" value="F:oxidoreductase activity"/>
    <property type="evidence" value="ECO:0007669"/>
    <property type="project" value="InterPro"/>
</dbReference>
<dbReference type="EMBL" id="PSYR01000001">
    <property type="protein sequence ID" value="RCN58949.1"/>
    <property type="molecule type" value="Genomic_DNA"/>
</dbReference>
<dbReference type="Gene3D" id="1.10.620.20">
    <property type="entry name" value="Ribonucleotide Reductase, subunit A"/>
    <property type="match status" value="1"/>
</dbReference>
<dbReference type="InterPro" id="IPR009078">
    <property type="entry name" value="Ferritin-like_SF"/>
</dbReference>
<reference evidence="1 2" key="1">
    <citation type="submission" date="2018-02" db="EMBL/GenBank/DDBJ databases">
        <title>Insights into the biology of acidophilic members of the Acidiferrobacteraceae family derived from comparative genomic analyses.</title>
        <authorList>
            <person name="Issotta F."/>
            <person name="Thyssen C."/>
            <person name="Mena C."/>
            <person name="Moya A."/>
            <person name="Bellenberg S."/>
            <person name="Sproer C."/>
            <person name="Covarrubias P.C."/>
            <person name="Sand W."/>
            <person name="Quatrini R."/>
            <person name="Vera M."/>
        </authorList>
    </citation>
    <scope>NUCLEOTIDE SEQUENCE [LARGE SCALE GENOMIC DNA]</scope>
    <source>
        <strain evidence="2">m-1</strain>
    </source>
</reference>
<protein>
    <recommendedName>
        <fullName evidence="3">Ferritin</fullName>
    </recommendedName>
</protein>
<organism evidence="1 2">
    <name type="scientific">Acidiferrobacter thiooxydans</name>
    <dbReference type="NCBI Taxonomy" id="163359"/>
    <lineage>
        <taxon>Bacteria</taxon>
        <taxon>Pseudomonadati</taxon>
        <taxon>Pseudomonadota</taxon>
        <taxon>Gammaproteobacteria</taxon>
        <taxon>Acidiferrobacterales</taxon>
        <taxon>Acidiferrobacteraceae</taxon>
        <taxon>Acidiferrobacter</taxon>
    </lineage>
</organism>
<dbReference type="SUPFAM" id="SSF47240">
    <property type="entry name" value="Ferritin-like"/>
    <property type="match status" value="1"/>
</dbReference>
<evidence type="ECO:0000313" key="1">
    <source>
        <dbReference type="EMBL" id="RCN58949.1"/>
    </source>
</evidence>
<proteinExistence type="predicted"/>
<gene>
    <name evidence="1" type="ORF">C4900_04105</name>
</gene>
<dbReference type="Proteomes" id="UP000253250">
    <property type="component" value="Unassembled WGS sequence"/>
</dbReference>
<name>A0A368HKF6_9GAMM</name>